<evidence type="ECO:0000313" key="3">
    <source>
        <dbReference type="Proteomes" id="UP000318554"/>
    </source>
</evidence>
<organism evidence="2 3">
    <name type="scientific">Tepidimonas aquatica</name>
    <dbReference type="NCBI Taxonomy" id="247482"/>
    <lineage>
        <taxon>Bacteria</taxon>
        <taxon>Pseudomonadati</taxon>
        <taxon>Pseudomonadota</taxon>
        <taxon>Betaproteobacteria</taxon>
        <taxon>Burkholderiales</taxon>
        <taxon>Tepidimonas</taxon>
    </lineage>
</organism>
<dbReference type="EMBL" id="VJNA01000023">
    <property type="protein sequence ID" value="TSE23093.1"/>
    <property type="molecule type" value="Genomic_DNA"/>
</dbReference>
<evidence type="ECO:0000313" key="2">
    <source>
        <dbReference type="EMBL" id="TSE23093.1"/>
    </source>
</evidence>
<protein>
    <submittedName>
        <fullName evidence="2">Uncharacterized protein</fullName>
    </submittedName>
</protein>
<feature type="region of interest" description="Disordered" evidence="1">
    <location>
        <begin position="1"/>
        <end position="33"/>
    </location>
</feature>
<name>A0A554WHP9_9BURK</name>
<gene>
    <name evidence="2" type="ORF">Taqua_01832</name>
</gene>
<feature type="compositionally biased region" description="Basic and acidic residues" evidence="1">
    <location>
        <begin position="1"/>
        <end position="12"/>
    </location>
</feature>
<keyword evidence="3" id="KW-1185">Reference proteome</keyword>
<accession>A0A554WHP9</accession>
<sequence>MVVVMRHTEVGREGQSTTYDPSGQCRGELGLRP</sequence>
<evidence type="ECO:0000256" key="1">
    <source>
        <dbReference type="SAM" id="MobiDB-lite"/>
    </source>
</evidence>
<comment type="caution">
    <text evidence="2">The sequence shown here is derived from an EMBL/GenBank/DDBJ whole genome shotgun (WGS) entry which is preliminary data.</text>
</comment>
<reference evidence="2 3" key="1">
    <citation type="submission" date="2019-07" db="EMBL/GenBank/DDBJ databases">
        <title>Tepidimonas aquatica CLN-1 draft genome.</title>
        <authorList>
            <person name="Da Costa M.S."/>
            <person name="Froufe H.J.C."/>
            <person name="Egas C."/>
            <person name="Albuquerque L."/>
        </authorList>
    </citation>
    <scope>NUCLEOTIDE SEQUENCE [LARGE SCALE GENOMIC DNA]</scope>
    <source>
        <strain evidence="2 3">CLN-1</strain>
    </source>
</reference>
<dbReference type="AlphaFoldDB" id="A0A554WHP9"/>
<proteinExistence type="predicted"/>
<dbReference type="Proteomes" id="UP000318554">
    <property type="component" value="Unassembled WGS sequence"/>
</dbReference>